<name>M7N4K3_9BACT</name>
<reference evidence="1 2" key="1">
    <citation type="journal article" date="2013" name="Genome Announc.">
        <title>Draft Genome Sequence of Cesiribacter andamanensis Strain AMV16T, Isolated from a Soil Sample from a Mud Volcano in the Andaman Islands, India.</title>
        <authorList>
            <person name="Shivaji S."/>
            <person name="Ara S."/>
            <person name="Begum Z."/>
            <person name="Srinivas T.N."/>
            <person name="Singh A."/>
            <person name="Kumar Pinnaka A."/>
        </authorList>
    </citation>
    <scope>NUCLEOTIDE SEQUENCE [LARGE SCALE GENOMIC DNA]</scope>
    <source>
        <strain evidence="1 2">AMV16</strain>
    </source>
</reference>
<organism evidence="1 2">
    <name type="scientific">Cesiribacter andamanensis AMV16</name>
    <dbReference type="NCBI Taxonomy" id="1279009"/>
    <lineage>
        <taxon>Bacteria</taxon>
        <taxon>Pseudomonadati</taxon>
        <taxon>Bacteroidota</taxon>
        <taxon>Cytophagia</taxon>
        <taxon>Cytophagales</taxon>
        <taxon>Cesiribacteraceae</taxon>
        <taxon>Cesiribacter</taxon>
    </lineage>
</organism>
<protein>
    <submittedName>
        <fullName evidence="1">Uncharacterized protein</fullName>
    </submittedName>
</protein>
<dbReference type="EMBL" id="AODQ01000067">
    <property type="protein sequence ID" value="EMR02222.1"/>
    <property type="molecule type" value="Genomic_DNA"/>
</dbReference>
<dbReference type="AlphaFoldDB" id="M7N4K3"/>
<evidence type="ECO:0000313" key="2">
    <source>
        <dbReference type="Proteomes" id="UP000011910"/>
    </source>
</evidence>
<evidence type="ECO:0000313" key="1">
    <source>
        <dbReference type="EMBL" id="EMR02222.1"/>
    </source>
</evidence>
<proteinExistence type="predicted"/>
<accession>M7N4K3</accession>
<keyword evidence="2" id="KW-1185">Reference proteome</keyword>
<gene>
    <name evidence="1" type="ORF">ADICEAN_02617</name>
</gene>
<sequence length="180" mass="18922">MGSHEQGHPAKESLQGGFLIYQHIAGRGAHKDLDATYPLAIGTQHFLQIIIGGAHVKGVVGQGALGGNLVLFFQQLLRQRLGIGVGHLHKGGNPAGYGRPAFSSNSAFMGKARLPKVHLVINHPGHQVLSAGIDYLIGGQVLQVFANAVNASVADQHIPFCKQSFVDKGCIEDQVGSGHG</sequence>
<dbReference type="Proteomes" id="UP000011910">
    <property type="component" value="Unassembled WGS sequence"/>
</dbReference>
<comment type="caution">
    <text evidence="1">The sequence shown here is derived from an EMBL/GenBank/DDBJ whole genome shotgun (WGS) entry which is preliminary data.</text>
</comment>